<dbReference type="AlphaFoldDB" id="A0A2U2BTH6"/>
<evidence type="ECO:0000256" key="1">
    <source>
        <dbReference type="SAM" id="MobiDB-lite"/>
    </source>
</evidence>
<dbReference type="RefSeq" id="WP_109252533.1">
    <property type="nucleotide sequence ID" value="NZ_QEXV01000003.1"/>
</dbReference>
<organism evidence="3 4">
    <name type="scientific">Marinicauda salina</name>
    <dbReference type="NCBI Taxonomy" id="2135793"/>
    <lineage>
        <taxon>Bacteria</taxon>
        <taxon>Pseudomonadati</taxon>
        <taxon>Pseudomonadota</taxon>
        <taxon>Alphaproteobacteria</taxon>
        <taxon>Maricaulales</taxon>
        <taxon>Maricaulaceae</taxon>
        <taxon>Marinicauda</taxon>
    </lineage>
</organism>
<evidence type="ECO:0000259" key="2">
    <source>
        <dbReference type="Pfam" id="PF13116"/>
    </source>
</evidence>
<feature type="domain" description="YhdP central" evidence="2">
    <location>
        <begin position="335"/>
        <end position="886"/>
    </location>
</feature>
<reference evidence="4" key="1">
    <citation type="submission" date="2018-05" db="EMBL/GenBank/DDBJ databases">
        <authorList>
            <person name="Liu B.-T."/>
        </authorList>
    </citation>
    <scope>NUCLEOTIDE SEQUENCE [LARGE SCALE GENOMIC DNA]</scope>
    <source>
        <strain evidence="4">WD6-1</strain>
    </source>
</reference>
<gene>
    <name evidence="3" type="ORF">DDZ18_06335</name>
</gene>
<dbReference type="EMBL" id="QEXV01000003">
    <property type="protein sequence ID" value="PWE17302.1"/>
    <property type="molecule type" value="Genomic_DNA"/>
</dbReference>
<feature type="region of interest" description="Disordered" evidence="1">
    <location>
        <begin position="1125"/>
        <end position="1161"/>
    </location>
</feature>
<accession>A0A2U2BTH6</accession>
<comment type="caution">
    <text evidence="3">The sequence shown here is derived from an EMBL/GenBank/DDBJ whole genome shotgun (WGS) entry which is preliminary data.</text>
</comment>
<evidence type="ECO:0000313" key="3">
    <source>
        <dbReference type="EMBL" id="PWE17302.1"/>
    </source>
</evidence>
<keyword evidence="4" id="KW-1185">Reference proteome</keyword>
<dbReference type="Pfam" id="PF13116">
    <property type="entry name" value="YhdP"/>
    <property type="match status" value="1"/>
</dbReference>
<name>A0A2U2BTH6_9PROT</name>
<dbReference type="OrthoDB" id="7161641at2"/>
<feature type="compositionally biased region" description="Low complexity" evidence="1">
    <location>
        <begin position="1147"/>
        <end position="1161"/>
    </location>
</feature>
<sequence>MRRAARLSLLYVLEALAALLALVIFTAGAALWRLAEGPVDAEIVRPAMTDALLEAFEGDAAAISALTVSYDPAQAAIVLAARDVSIAAAGGEVVARADRLEAALALDRLIIGRAAPVRLEAEGGAFALVRRADGTIAAGLGRPERFLSPAAPSEGGGLRTLLGGLADAEGEGMLSRLREIDFRGTDIRIRDEVSDLSLFFDDARAQADLSDARVQVDISGALVTSAGRAPVAFGVETDRALETFFLDLRVRDLAPAAAAPRRGPMAWLSGVEAPVDIEAVIDATQADGLRSAFADLNVGEGVIRAAGEVHAIESGGADIVFDIARGEIEVSELVVRSDLLQLDASGRLFALSDFQGALPGEARYEIAADAGVLDLGGVFPEPIAWDRVAASGSLRPFDVRMGFETLEAEVPGAVGRFEGAVSLEVIDGNLLPNVRLEGPIDGDIGKADVLRFWPVDFALGARDWLSQSILGGRLSRARMDMDISAAALADRFIEDEALSLSFHFADADVRYVSTMTPLRGLTGQAELRGNSLSLTGTGASIGEIEVERIFVEIPRLNPKGATARFGGTARSAAEPVIRLLDQEPLGFASDYGIDPAQFDGVGTIDFEIRRPMRRFVPVEEIGFDVSAEFGDVTGPAGLPGARFTDGDVRLEADPSGVTANAEATLAGSRADIVWTEAFGGEPDAPSTAIEIATTMDGRSLDELGLPLRRFLDGSVGLEAVARGRGFEFETLEVSLDLADAAVALPADLWSKPAGAPGAAAFRAVFAESGALQLDGIRAEAEGAALQASVGLAPDGRLLDASAERVFLEDVMELSAAADRPEGPDGPLRVRVTGAYLNARDIFDRVLRASGFAAEEADDEEDGVFIFEGAVEQVAVRDSRFQDVDLFLRSGPDGLERFALAARSGAGPVEVAFGPAGDGTGERTLTASTADAGGLLAAFTGYDNARGGALVLSGRAPPLGQSGGLAGDIQVDDFTLERLPLLARVLAAGSLEGLAGLLSGEGIVFETLEAGFVWNDGVLELESARTAGPSLGVTYSGVVDFQQERLALDGTLLPSYGVNSALGGIPVLGELLTSRRGEGVFGVTFSVSGPFEETRVVANPLSALAPGVFRRIFEGTSAERELEALEAQRRAAEEAAEDAEESADPSGEDPSPSPDSDPGSEG</sequence>
<dbReference type="Proteomes" id="UP000245168">
    <property type="component" value="Unassembled WGS sequence"/>
</dbReference>
<protein>
    <recommendedName>
        <fullName evidence="2">YhdP central domain-containing protein</fullName>
    </recommendedName>
</protein>
<dbReference type="InterPro" id="IPR025263">
    <property type="entry name" value="YhdP_central"/>
</dbReference>
<evidence type="ECO:0000313" key="4">
    <source>
        <dbReference type="Proteomes" id="UP000245168"/>
    </source>
</evidence>
<feature type="compositionally biased region" description="Acidic residues" evidence="1">
    <location>
        <begin position="1133"/>
        <end position="1146"/>
    </location>
</feature>
<proteinExistence type="predicted"/>